<proteinExistence type="predicted"/>
<dbReference type="AlphaFoldDB" id="A0A3B4UMH8"/>
<dbReference type="Ensembl" id="ENSSDUT00000020257.1">
    <property type="protein sequence ID" value="ENSSDUP00000019906.1"/>
    <property type="gene ID" value="ENSSDUG00000014478.1"/>
</dbReference>
<dbReference type="Proteomes" id="UP000261420">
    <property type="component" value="Unplaced"/>
</dbReference>
<evidence type="ECO:0000313" key="1">
    <source>
        <dbReference type="Ensembl" id="ENSSDUP00000019906.1"/>
    </source>
</evidence>
<organism evidence="1 2">
    <name type="scientific">Seriola dumerili</name>
    <name type="common">Greater amberjack</name>
    <name type="synonym">Caranx dumerili</name>
    <dbReference type="NCBI Taxonomy" id="41447"/>
    <lineage>
        <taxon>Eukaryota</taxon>
        <taxon>Metazoa</taxon>
        <taxon>Chordata</taxon>
        <taxon>Craniata</taxon>
        <taxon>Vertebrata</taxon>
        <taxon>Euteleostomi</taxon>
        <taxon>Actinopterygii</taxon>
        <taxon>Neopterygii</taxon>
        <taxon>Teleostei</taxon>
        <taxon>Neoteleostei</taxon>
        <taxon>Acanthomorphata</taxon>
        <taxon>Carangaria</taxon>
        <taxon>Carangiformes</taxon>
        <taxon>Carangidae</taxon>
        <taxon>Seriola</taxon>
    </lineage>
</organism>
<keyword evidence="2" id="KW-1185">Reference proteome</keyword>
<dbReference type="OMA" id="WTPWGPI"/>
<evidence type="ECO:0000313" key="2">
    <source>
        <dbReference type="Proteomes" id="UP000261420"/>
    </source>
</evidence>
<reference evidence="1" key="2">
    <citation type="submission" date="2025-09" db="UniProtKB">
        <authorList>
            <consortium name="Ensembl"/>
        </authorList>
    </citation>
    <scope>IDENTIFICATION</scope>
</reference>
<dbReference type="GeneTree" id="ENSGT00940000176911"/>
<name>A0A3B4UMH8_SERDU</name>
<protein>
    <submittedName>
        <fullName evidence="1">Uncharacterized protein</fullName>
    </submittedName>
</protein>
<sequence>MCLVSAVSPTQKALFEITSGPKVSPFCPSGPGIPKSPLGPWGPGSPSSPLFPFRPIGPWTPWGPIFPGGPLSPLSPLFPLSPAGPTAPVNDKQTVIPSVLLYCVEAYIEFTMQYLHIPESQIKVNKLL</sequence>
<accession>A0A3B4UMH8</accession>
<reference evidence="1" key="1">
    <citation type="submission" date="2025-08" db="UniProtKB">
        <authorList>
            <consortium name="Ensembl"/>
        </authorList>
    </citation>
    <scope>IDENTIFICATION</scope>
</reference>
<dbReference type="STRING" id="41447.ENSSDUP00000019906"/>